<dbReference type="AlphaFoldDB" id="A0A814LHJ4"/>
<gene>
    <name evidence="9" type="ORF">IZO911_LOCUS21056</name>
</gene>
<dbReference type="GO" id="GO:0008270">
    <property type="term" value="F:zinc ion binding"/>
    <property type="evidence" value="ECO:0007669"/>
    <property type="project" value="InterPro"/>
</dbReference>
<feature type="domain" description="Alpha-carbonic anhydrase" evidence="8">
    <location>
        <begin position="20"/>
        <end position="270"/>
    </location>
</feature>
<evidence type="ECO:0000313" key="9">
    <source>
        <dbReference type="EMBL" id="CAF1064337.1"/>
    </source>
</evidence>
<evidence type="ECO:0000256" key="3">
    <source>
        <dbReference type="ARBA" id="ARBA00022723"/>
    </source>
</evidence>
<comment type="catalytic activity">
    <reaction evidence="6">
        <text>hydrogencarbonate + H(+) = CO2 + H2O</text>
        <dbReference type="Rhea" id="RHEA:10748"/>
        <dbReference type="ChEBI" id="CHEBI:15377"/>
        <dbReference type="ChEBI" id="CHEBI:15378"/>
        <dbReference type="ChEBI" id="CHEBI:16526"/>
        <dbReference type="ChEBI" id="CHEBI:17544"/>
        <dbReference type="EC" id="4.2.1.1"/>
    </reaction>
</comment>
<dbReference type="InterPro" id="IPR023561">
    <property type="entry name" value="Carbonic_anhydrase_a-class"/>
</dbReference>
<dbReference type="CDD" id="cd00326">
    <property type="entry name" value="alpha_CA"/>
    <property type="match status" value="1"/>
</dbReference>
<sequence>MLNYHLIIFIFMLINKCLTNEWDYSAHGPDVWGETFSSCNGERQSPINIKTACTVYKSFDPFIFTPEHIEENHFLIQNNGHTITVESNNTKLAIQGGNLNGTFYFSNLHLHWGPNHNTGSEHQINGNKFSGESHFVYKNPLTDETVVLSFLMQTQMDEDIPLNSKHSFFNATDETKWMKYFDVAQRLRRENDSRRINLTLASLMGNNLNDYWRYFGSLTIPPCTENVIWNIFRSPVFILDYEFDSFRHDLFFESFRGPQTLFYRNIYRSFLNETLSTNPDQICCNQPLSNGISTLFNRNIYFIYLFLSKILIDSLK</sequence>
<name>A0A814LHJ4_9BILA</name>
<reference evidence="9" key="1">
    <citation type="submission" date="2021-02" db="EMBL/GenBank/DDBJ databases">
        <authorList>
            <person name="Nowell W R."/>
        </authorList>
    </citation>
    <scope>NUCLEOTIDE SEQUENCE</scope>
</reference>
<dbReference type="InterPro" id="IPR036398">
    <property type="entry name" value="CA_dom_sf"/>
</dbReference>
<keyword evidence="7" id="KW-0732">Signal</keyword>
<feature type="signal peptide" evidence="7">
    <location>
        <begin position="1"/>
        <end position="19"/>
    </location>
</feature>
<dbReference type="EC" id="4.2.1.1" evidence="2"/>
<proteinExistence type="inferred from homology"/>
<dbReference type="PROSITE" id="PS51144">
    <property type="entry name" value="ALPHA_CA_2"/>
    <property type="match status" value="1"/>
</dbReference>
<keyword evidence="4" id="KW-0862">Zinc</keyword>
<dbReference type="GO" id="GO:0004089">
    <property type="term" value="F:carbonate dehydratase activity"/>
    <property type="evidence" value="ECO:0007669"/>
    <property type="project" value="UniProtKB-EC"/>
</dbReference>
<keyword evidence="5" id="KW-0456">Lyase</keyword>
<dbReference type="SMART" id="SM01057">
    <property type="entry name" value="Carb_anhydrase"/>
    <property type="match status" value="1"/>
</dbReference>
<evidence type="ECO:0000259" key="8">
    <source>
        <dbReference type="PROSITE" id="PS51144"/>
    </source>
</evidence>
<evidence type="ECO:0000256" key="4">
    <source>
        <dbReference type="ARBA" id="ARBA00022833"/>
    </source>
</evidence>
<evidence type="ECO:0000256" key="7">
    <source>
        <dbReference type="SAM" id="SignalP"/>
    </source>
</evidence>
<dbReference type="Proteomes" id="UP000663860">
    <property type="component" value="Unassembled WGS sequence"/>
</dbReference>
<dbReference type="EMBL" id="CAJNOE010000223">
    <property type="protein sequence ID" value="CAF1064337.1"/>
    <property type="molecule type" value="Genomic_DNA"/>
</dbReference>
<dbReference type="Gene3D" id="3.10.200.10">
    <property type="entry name" value="Alpha carbonic anhydrase"/>
    <property type="match status" value="1"/>
</dbReference>
<accession>A0A814LHJ4</accession>
<dbReference type="InterPro" id="IPR001148">
    <property type="entry name" value="CA_dom"/>
</dbReference>
<evidence type="ECO:0000256" key="5">
    <source>
        <dbReference type="ARBA" id="ARBA00023239"/>
    </source>
</evidence>
<dbReference type="Pfam" id="PF00194">
    <property type="entry name" value="Carb_anhydrase"/>
    <property type="match status" value="1"/>
</dbReference>
<feature type="chain" id="PRO_5032718254" description="carbonic anhydrase" evidence="7">
    <location>
        <begin position="20"/>
        <end position="316"/>
    </location>
</feature>
<comment type="caution">
    <text evidence="9">The sequence shown here is derived from an EMBL/GenBank/DDBJ whole genome shotgun (WGS) entry which is preliminary data.</text>
</comment>
<dbReference type="PANTHER" id="PTHR18952:SF265">
    <property type="entry name" value="CARBONIC ANHYDRASE"/>
    <property type="match status" value="1"/>
</dbReference>
<dbReference type="PANTHER" id="PTHR18952">
    <property type="entry name" value="CARBONIC ANHYDRASE"/>
    <property type="match status" value="1"/>
</dbReference>
<evidence type="ECO:0000256" key="6">
    <source>
        <dbReference type="ARBA" id="ARBA00048348"/>
    </source>
</evidence>
<organism evidence="9 10">
    <name type="scientific">Adineta steineri</name>
    <dbReference type="NCBI Taxonomy" id="433720"/>
    <lineage>
        <taxon>Eukaryota</taxon>
        <taxon>Metazoa</taxon>
        <taxon>Spiralia</taxon>
        <taxon>Gnathifera</taxon>
        <taxon>Rotifera</taxon>
        <taxon>Eurotatoria</taxon>
        <taxon>Bdelloidea</taxon>
        <taxon>Adinetida</taxon>
        <taxon>Adinetidae</taxon>
        <taxon>Adineta</taxon>
    </lineage>
</organism>
<keyword evidence="3" id="KW-0479">Metal-binding</keyword>
<evidence type="ECO:0000256" key="2">
    <source>
        <dbReference type="ARBA" id="ARBA00012925"/>
    </source>
</evidence>
<comment type="similarity">
    <text evidence="1">Belongs to the alpha-carbonic anhydrase family.</text>
</comment>
<dbReference type="SUPFAM" id="SSF51069">
    <property type="entry name" value="Carbonic anhydrase"/>
    <property type="match status" value="1"/>
</dbReference>
<evidence type="ECO:0000256" key="1">
    <source>
        <dbReference type="ARBA" id="ARBA00010718"/>
    </source>
</evidence>
<evidence type="ECO:0000313" key="10">
    <source>
        <dbReference type="Proteomes" id="UP000663860"/>
    </source>
</evidence>
<dbReference type="GO" id="GO:0005886">
    <property type="term" value="C:plasma membrane"/>
    <property type="evidence" value="ECO:0007669"/>
    <property type="project" value="TreeGrafter"/>
</dbReference>
<protein>
    <recommendedName>
        <fullName evidence="2">carbonic anhydrase</fullName>
        <ecNumber evidence="2">4.2.1.1</ecNumber>
    </recommendedName>
</protein>